<evidence type="ECO:0000256" key="1">
    <source>
        <dbReference type="SAM" id="MobiDB-lite"/>
    </source>
</evidence>
<protein>
    <submittedName>
        <fullName evidence="2">Uncharacterized protein</fullName>
    </submittedName>
</protein>
<name>A0AAE1CYT5_9GAST</name>
<organism evidence="2 3">
    <name type="scientific">Elysia crispata</name>
    <name type="common">lettuce slug</name>
    <dbReference type="NCBI Taxonomy" id="231223"/>
    <lineage>
        <taxon>Eukaryota</taxon>
        <taxon>Metazoa</taxon>
        <taxon>Spiralia</taxon>
        <taxon>Lophotrochozoa</taxon>
        <taxon>Mollusca</taxon>
        <taxon>Gastropoda</taxon>
        <taxon>Heterobranchia</taxon>
        <taxon>Euthyneura</taxon>
        <taxon>Panpulmonata</taxon>
        <taxon>Sacoglossa</taxon>
        <taxon>Placobranchoidea</taxon>
        <taxon>Plakobranchidae</taxon>
        <taxon>Elysia</taxon>
    </lineage>
</organism>
<comment type="caution">
    <text evidence="2">The sequence shown here is derived from an EMBL/GenBank/DDBJ whole genome shotgun (WGS) entry which is preliminary data.</text>
</comment>
<dbReference type="Proteomes" id="UP001283361">
    <property type="component" value="Unassembled WGS sequence"/>
</dbReference>
<reference evidence="2" key="1">
    <citation type="journal article" date="2023" name="G3 (Bethesda)">
        <title>A reference genome for the long-term kleptoplast-retaining sea slug Elysia crispata morphotype clarki.</title>
        <authorList>
            <person name="Eastman K.E."/>
            <person name="Pendleton A.L."/>
            <person name="Shaikh M.A."/>
            <person name="Suttiyut T."/>
            <person name="Ogas R."/>
            <person name="Tomko P."/>
            <person name="Gavelis G."/>
            <person name="Widhalm J.R."/>
            <person name="Wisecaver J.H."/>
        </authorList>
    </citation>
    <scope>NUCLEOTIDE SEQUENCE</scope>
    <source>
        <strain evidence="2">ECLA1</strain>
    </source>
</reference>
<proteinExistence type="predicted"/>
<keyword evidence="3" id="KW-1185">Reference proteome</keyword>
<evidence type="ECO:0000313" key="3">
    <source>
        <dbReference type="Proteomes" id="UP001283361"/>
    </source>
</evidence>
<dbReference type="AlphaFoldDB" id="A0AAE1CYT5"/>
<evidence type="ECO:0000313" key="2">
    <source>
        <dbReference type="EMBL" id="KAK3745668.1"/>
    </source>
</evidence>
<sequence length="243" mass="27406">MMTDRALSHIKLSLAHKGDAESRDCINTKNSTPLIPLVYSHLRRSMVGQAMGPYFQLCVGLQIEKRCVNRNKLFGEKYFRAKDDTISNSSDVLKGRETIDDLCCVLQISLGRVGPGSKESTSSRFNIIHNIIHTEGATMQQKLLSFLEVRAPSLSSFSSQSYSSSKGEMFYREQLRVTKALLIFVDVAQGVKQAPSDSCVYLNSQRQLNQQQKPSMTKDKEHFSFLPSSPRQAMQEDETCKKR</sequence>
<dbReference type="EMBL" id="JAWDGP010006203">
    <property type="protein sequence ID" value="KAK3745668.1"/>
    <property type="molecule type" value="Genomic_DNA"/>
</dbReference>
<feature type="region of interest" description="Disordered" evidence="1">
    <location>
        <begin position="210"/>
        <end position="243"/>
    </location>
</feature>
<accession>A0AAE1CYT5</accession>
<gene>
    <name evidence="2" type="ORF">RRG08_015456</name>
</gene>